<evidence type="ECO:0000256" key="3">
    <source>
        <dbReference type="SAM" id="Phobius"/>
    </source>
</evidence>
<keyword evidence="3" id="KW-0472">Membrane</keyword>
<feature type="transmembrane region" description="Helical" evidence="3">
    <location>
        <begin position="129"/>
        <end position="148"/>
    </location>
</feature>
<feature type="transmembrane region" description="Helical" evidence="3">
    <location>
        <begin position="39"/>
        <end position="61"/>
    </location>
</feature>
<dbReference type="CDD" id="cd07385">
    <property type="entry name" value="MPP_YkuE_C"/>
    <property type="match status" value="1"/>
</dbReference>
<dbReference type="SUPFAM" id="SSF56300">
    <property type="entry name" value="Metallo-dependent phosphatases"/>
    <property type="match status" value="1"/>
</dbReference>
<reference evidence="6" key="1">
    <citation type="journal article" date="2019" name="Int. J. Syst. Evol. Microbiol.">
        <title>The Global Catalogue of Microorganisms (GCM) 10K type strain sequencing project: providing services to taxonomists for standard genome sequencing and annotation.</title>
        <authorList>
            <consortium name="The Broad Institute Genomics Platform"/>
            <consortium name="The Broad Institute Genome Sequencing Center for Infectious Disease"/>
            <person name="Wu L."/>
            <person name="Ma J."/>
        </authorList>
    </citation>
    <scope>NUCLEOTIDE SEQUENCE [LARGE SCALE GENOMIC DNA]</scope>
    <source>
        <strain evidence="6">JCM 17919</strain>
    </source>
</reference>
<feature type="transmembrane region" description="Helical" evidence="3">
    <location>
        <begin position="73"/>
        <end position="94"/>
    </location>
</feature>
<dbReference type="PANTHER" id="PTHR31302">
    <property type="entry name" value="TRANSMEMBRANE PROTEIN WITH METALLOPHOSPHOESTERASE DOMAIN-RELATED"/>
    <property type="match status" value="1"/>
</dbReference>
<dbReference type="EMBL" id="BAABGY010000007">
    <property type="protein sequence ID" value="GAA4333133.1"/>
    <property type="molecule type" value="Genomic_DNA"/>
</dbReference>
<accession>A0ABP8H265</accession>
<dbReference type="Gene3D" id="3.60.21.10">
    <property type="match status" value="1"/>
</dbReference>
<keyword evidence="1" id="KW-0479">Metal-binding</keyword>
<dbReference type="PANTHER" id="PTHR31302:SF31">
    <property type="entry name" value="PHOSPHODIESTERASE YAEI"/>
    <property type="match status" value="1"/>
</dbReference>
<organism evidence="5 6">
    <name type="scientific">Flaviaesturariibacter amylovorans</name>
    <dbReference type="NCBI Taxonomy" id="1084520"/>
    <lineage>
        <taxon>Bacteria</taxon>
        <taxon>Pseudomonadati</taxon>
        <taxon>Bacteroidota</taxon>
        <taxon>Chitinophagia</taxon>
        <taxon>Chitinophagales</taxon>
        <taxon>Chitinophagaceae</taxon>
        <taxon>Flaviaestuariibacter</taxon>
    </lineage>
</organism>
<keyword evidence="2" id="KW-0378">Hydrolase</keyword>
<dbReference type="Proteomes" id="UP001501725">
    <property type="component" value="Unassembled WGS sequence"/>
</dbReference>
<dbReference type="Pfam" id="PF00149">
    <property type="entry name" value="Metallophos"/>
    <property type="match status" value="1"/>
</dbReference>
<evidence type="ECO:0000313" key="5">
    <source>
        <dbReference type="EMBL" id="GAA4333133.1"/>
    </source>
</evidence>
<dbReference type="InterPro" id="IPR004843">
    <property type="entry name" value="Calcineurin-like_PHP"/>
</dbReference>
<evidence type="ECO:0000313" key="6">
    <source>
        <dbReference type="Proteomes" id="UP001501725"/>
    </source>
</evidence>
<protein>
    <submittedName>
        <fullName evidence="5">Metallophosphoesterase</fullName>
    </submittedName>
</protein>
<evidence type="ECO:0000256" key="2">
    <source>
        <dbReference type="ARBA" id="ARBA00022801"/>
    </source>
</evidence>
<keyword evidence="3" id="KW-1133">Transmembrane helix</keyword>
<dbReference type="InterPro" id="IPR051158">
    <property type="entry name" value="Metallophosphoesterase_sf"/>
</dbReference>
<keyword evidence="6" id="KW-1185">Reference proteome</keyword>
<gene>
    <name evidence="5" type="ORF">GCM10023184_26100</name>
</gene>
<dbReference type="RefSeq" id="WP_345256193.1">
    <property type="nucleotide sequence ID" value="NZ_BAABGY010000007.1"/>
</dbReference>
<comment type="caution">
    <text evidence="5">The sequence shown here is derived from an EMBL/GenBank/DDBJ whole genome shotgun (WGS) entry which is preliminary data.</text>
</comment>
<sequence>MRFSVSGLIILVLMLLLDWYVFAILKAVTHSASPRTRSVIFGIHWTLSALMVLSFLFMPAINNSGLPKPFRNALFVTIVGLFFAKLIAGVFFLLDDIRRLFQWAAGRLFFNNTEGGQIQKDAGISRSLFLSWLGLAAGGTLFGGLLYGMGNKYAYKVRTVRLQFPNLPAAFRGLKVVQISDVHSGSFTDPAAVQRGIEKINSLGADLILFTGDLVNNIAAEMEPYTNIFSKLKAPMGVYSVLGNHDYGDYHNWERLDDKRANLQRLKDLQAEMGWRLLMNEHVLLERGGEQIALIGIENWGAKARFPKYGKMDQAYPGTESVPFKILMSHDPSHWDAEVRPKYKDIDLTLSGHTHGMQFGVELPGFRWSPVQYVYEQWAGLYEEGAQKLYVNRGFGFLGYPGRVGILPEITLLEFA</sequence>
<evidence type="ECO:0000259" key="4">
    <source>
        <dbReference type="Pfam" id="PF00149"/>
    </source>
</evidence>
<keyword evidence="3" id="KW-0812">Transmembrane</keyword>
<feature type="domain" description="Calcineurin-like phosphoesterase" evidence="4">
    <location>
        <begin position="174"/>
        <end position="356"/>
    </location>
</feature>
<proteinExistence type="predicted"/>
<name>A0ABP8H265_9BACT</name>
<evidence type="ECO:0000256" key="1">
    <source>
        <dbReference type="ARBA" id="ARBA00022723"/>
    </source>
</evidence>
<dbReference type="InterPro" id="IPR029052">
    <property type="entry name" value="Metallo-depent_PP-like"/>
</dbReference>